<evidence type="ECO:0000313" key="1">
    <source>
        <dbReference type="EMBL" id="GAA2042710.1"/>
    </source>
</evidence>
<dbReference type="EMBL" id="BAAAMN010000049">
    <property type="protein sequence ID" value="GAA2042710.1"/>
    <property type="molecule type" value="Genomic_DNA"/>
</dbReference>
<keyword evidence="2" id="KW-1185">Reference proteome</keyword>
<proteinExistence type="predicted"/>
<dbReference type="InterPro" id="IPR017517">
    <property type="entry name" value="Maleyloyr_isom"/>
</dbReference>
<sequence>MTKISAGSNSYDGDDFVAASRAALVAALYAAGPNEPTLVEQWQTQHLAASVYLRENPHQVTTRASGPTATATKTAIAQLGEESTSRKAFYNLVRKIGDGPEGPPAEARGSVFSRLRRAVFDRREEVESLLLEFFVHTEDVRRAQARWAPRKLTDAYADALFEQLREQARKHYAQAKTGYVLVRTNGERIVAKRGTTLTYVTGPAGELVLHALGRPDHALVLIDRP</sequence>
<comment type="caution">
    <text evidence="1">The sequence shown here is derived from an EMBL/GenBank/DDBJ whole genome shotgun (WGS) entry which is preliminary data.</text>
</comment>
<name>A0ABP5G9U8_9MICC</name>
<reference evidence="2" key="1">
    <citation type="journal article" date="2019" name="Int. J. Syst. Evol. Microbiol.">
        <title>The Global Catalogue of Microorganisms (GCM) 10K type strain sequencing project: providing services to taxonomists for standard genome sequencing and annotation.</title>
        <authorList>
            <consortium name="The Broad Institute Genomics Platform"/>
            <consortium name="The Broad Institute Genome Sequencing Center for Infectious Disease"/>
            <person name="Wu L."/>
            <person name="Ma J."/>
        </authorList>
    </citation>
    <scope>NUCLEOTIDE SEQUENCE [LARGE SCALE GENOMIC DNA]</scope>
    <source>
        <strain evidence="2">JCM 13595</strain>
    </source>
</reference>
<evidence type="ECO:0000313" key="2">
    <source>
        <dbReference type="Proteomes" id="UP001501461"/>
    </source>
</evidence>
<dbReference type="RefSeq" id="WP_343959048.1">
    <property type="nucleotide sequence ID" value="NZ_BAAAMN010000049.1"/>
</dbReference>
<organism evidence="1 2">
    <name type="scientific">Yaniella flava</name>
    <dbReference type="NCBI Taxonomy" id="287930"/>
    <lineage>
        <taxon>Bacteria</taxon>
        <taxon>Bacillati</taxon>
        <taxon>Actinomycetota</taxon>
        <taxon>Actinomycetes</taxon>
        <taxon>Micrococcales</taxon>
        <taxon>Micrococcaceae</taxon>
        <taxon>Yaniella</taxon>
    </lineage>
</organism>
<gene>
    <name evidence="1" type="ORF">GCM10009720_24230</name>
</gene>
<protein>
    <submittedName>
        <fullName evidence="1">TIGR03085 family metal-binding protein</fullName>
    </submittedName>
</protein>
<accession>A0ABP5G9U8</accession>
<dbReference type="NCBIfam" id="TIGR03083">
    <property type="entry name" value="maleylpyruvate isomerase family mycothiol-dependent enzyme"/>
    <property type="match status" value="1"/>
</dbReference>
<dbReference type="Proteomes" id="UP001501461">
    <property type="component" value="Unassembled WGS sequence"/>
</dbReference>